<dbReference type="GO" id="GO:0047746">
    <property type="term" value="F:chlorophyllase activity"/>
    <property type="evidence" value="ECO:0000318"/>
    <property type="project" value="GO_Central"/>
</dbReference>
<dbReference type="FunFam" id="3.40.50.1820:FF:000174">
    <property type="entry name" value="Predicted protein"/>
    <property type="match status" value="1"/>
</dbReference>
<name>A0A2R6XT62_MARPO</name>
<keyword evidence="4" id="KW-1185">Reference proteome</keyword>
<dbReference type="PANTHER" id="PTHR46438">
    <property type="entry name" value="ALPHA/BETA-HYDROLASES SUPERFAMILY PROTEIN"/>
    <property type="match status" value="1"/>
</dbReference>
<evidence type="ECO:0000259" key="2">
    <source>
        <dbReference type="Pfam" id="PF12697"/>
    </source>
</evidence>
<organism evidence="3 4">
    <name type="scientific">Marchantia polymorpha</name>
    <name type="common">Common liverwort</name>
    <name type="synonym">Marchantia aquatica</name>
    <dbReference type="NCBI Taxonomy" id="3197"/>
    <lineage>
        <taxon>Eukaryota</taxon>
        <taxon>Viridiplantae</taxon>
        <taxon>Streptophyta</taxon>
        <taxon>Embryophyta</taxon>
        <taxon>Marchantiophyta</taxon>
        <taxon>Marchantiopsida</taxon>
        <taxon>Marchantiidae</taxon>
        <taxon>Marchantiales</taxon>
        <taxon>Marchantiaceae</taxon>
        <taxon>Marchantia</taxon>
    </lineage>
</organism>
<feature type="chain" id="PRO_5015317745" description="AB hydrolase-1 domain-containing protein" evidence="1">
    <location>
        <begin position="23"/>
        <end position="449"/>
    </location>
</feature>
<accession>A0A2R6XT62</accession>
<dbReference type="InterPro" id="IPR000073">
    <property type="entry name" value="AB_hydrolase_1"/>
</dbReference>
<dbReference type="OrthoDB" id="408373at2759"/>
<reference evidence="4" key="1">
    <citation type="journal article" date="2017" name="Cell">
        <title>Insights into land plant evolution garnered from the Marchantia polymorpha genome.</title>
        <authorList>
            <person name="Bowman J.L."/>
            <person name="Kohchi T."/>
            <person name="Yamato K.T."/>
            <person name="Jenkins J."/>
            <person name="Shu S."/>
            <person name="Ishizaki K."/>
            <person name="Yamaoka S."/>
            <person name="Nishihama R."/>
            <person name="Nakamura Y."/>
            <person name="Berger F."/>
            <person name="Adam C."/>
            <person name="Aki S.S."/>
            <person name="Althoff F."/>
            <person name="Araki T."/>
            <person name="Arteaga-Vazquez M.A."/>
            <person name="Balasubrmanian S."/>
            <person name="Barry K."/>
            <person name="Bauer D."/>
            <person name="Boehm C.R."/>
            <person name="Briginshaw L."/>
            <person name="Caballero-Perez J."/>
            <person name="Catarino B."/>
            <person name="Chen F."/>
            <person name="Chiyoda S."/>
            <person name="Chovatia M."/>
            <person name="Davies K.M."/>
            <person name="Delmans M."/>
            <person name="Demura T."/>
            <person name="Dierschke T."/>
            <person name="Dolan L."/>
            <person name="Dorantes-Acosta A.E."/>
            <person name="Eklund D.M."/>
            <person name="Florent S.N."/>
            <person name="Flores-Sandoval E."/>
            <person name="Fujiyama A."/>
            <person name="Fukuzawa H."/>
            <person name="Galik B."/>
            <person name="Grimanelli D."/>
            <person name="Grimwood J."/>
            <person name="Grossniklaus U."/>
            <person name="Hamada T."/>
            <person name="Haseloff J."/>
            <person name="Hetherington A.J."/>
            <person name="Higo A."/>
            <person name="Hirakawa Y."/>
            <person name="Hundley H.N."/>
            <person name="Ikeda Y."/>
            <person name="Inoue K."/>
            <person name="Inoue S.I."/>
            <person name="Ishida S."/>
            <person name="Jia Q."/>
            <person name="Kakita M."/>
            <person name="Kanazawa T."/>
            <person name="Kawai Y."/>
            <person name="Kawashima T."/>
            <person name="Kennedy M."/>
            <person name="Kinose K."/>
            <person name="Kinoshita T."/>
            <person name="Kohara Y."/>
            <person name="Koide E."/>
            <person name="Komatsu K."/>
            <person name="Kopischke S."/>
            <person name="Kubo M."/>
            <person name="Kyozuka J."/>
            <person name="Lagercrantz U."/>
            <person name="Lin S.S."/>
            <person name="Lindquist E."/>
            <person name="Lipzen A.M."/>
            <person name="Lu C.W."/>
            <person name="De Luna E."/>
            <person name="Martienssen R.A."/>
            <person name="Minamino N."/>
            <person name="Mizutani M."/>
            <person name="Mizutani M."/>
            <person name="Mochizuki N."/>
            <person name="Monte I."/>
            <person name="Mosher R."/>
            <person name="Nagasaki H."/>
            <person name="Nakagami H."/>
            <person name="Naramoto S."/>
            <person name="Nishitani K."/>
            <person name="Ohtani M."/>
            <person name="Okamoto T."/>
            <person name="Okumura M."/>
            <person name="Phillips J."/>
            <person name="Pollak B."/>
            <person name="Reinders A."/>
            <person name="Rovekamp M."/>
            <person name="Sano R."/>
            <person name="Sawa S."/>
            <person name="Schmid M.W."/>
            <person name="Shirakawa M."/>
            <person name="Solano R."/>
            <person name="Spunde A."/>
            <person name="Suetsugu N."/>
            <person name="Sugano S."/>
            <person name="Sugiyama A."/>
            <person name="Sun R."/>
            <person name="Suzuki Y."/>
            <person name="Takenaka M."/>
            <person name="Takezawa D."/>
            <person name="Tomogane H."/>
            <person name="Tsuzuki M."/>
            <person name="Ueda T."/>
            <person name="Umeda M."/>
            <person name="Ward J.M."/>
            <person name="Watanabe Y."/>
            <person name="Yazaki K."/>
            <person name="Yokoyama R."/>
            <person name="Yoshitake Y."/>
            <person name="Yotsui I."/>
            <person name="Zachgo S."/>
            <person name="Schmutz J."/>
        </authorList>
    </citation>
    <scope>NUCLEOTIDE SEQUENCE [LARGE SCALE GENOMIC DNA]</scope>
    <source>
        <strain evidence="4">Tak-1</strain>
    </source>
</reference>
<dbReference type="SUPFAM" id="SSF53474">
    <property type="entry name" value="alpha/beta-Hydrolases"/>
    <property type="match status" value="1"/>
</dbReference>
<gene>
    <name evidence="3" type="ORF">MARPO_0003s0136</name>
</gene>
<evidence type="ECO:0000313" key="4">
    <source>
        <dbReference type="Proteomes" id="UP000244005"/>
    </source>
</evidence>
<dbReference type="InterPro" id="IPR029058">
    <property type="entry name" value="AB_hydrolase_fold"/>
</dbReference>
<dbReference type="OMA" id="IRRTLYQ"/>
<evidence type="ECO:0000313" key="3">
    <source>
        <dbReference type="EMBL" id="PTQ49246.1"/>
    </source>
</evidence>
<dbReference type="AlphaFoldDB" id="A0A2R6XT62"/>
<feature type="domain" description="AB hydrolase-1" evidence="2">
    <location>
        <begin position="181"/>
        <end position="436"/>
    </location>
</feature>
<dbReference type="GO" id="GO:0015994">
    <property type="term" value="P:chlorophyll metabolic process"/>
    <property type="evidence" value="ECO:0000318"/>
    <property type="project" value="GO_Central"/>
</dbReference>
<dbReference type="Proteomes" id="UP000244005">
    <property type="component" value="Unassembled WGS sequence"/>
</dbReference>
<proteinExistence type="predicted"/>
<dbReference type="Gene3D" id="3.40.50.1820">
    <property type="entry name" value="alpha/beta hydrolase"/>
    <property type="match status" value="1"/>
</dbReference>
<dbReference type="Gramene" id="Mp7g11220.1">
    <property type="protein sequence ID" value="Mp7g11220.1.cds"/>
    <property type="gene ID" value="Mp7g11220"/>
</dbReference>
<dbReference type="EMBL" id="KZ772675">
    <property type="protein sequence ID" value="PTQ49246.1"/>
    <property type="molecule type" value="Genomic_DNA"/>
</dbReference>
<dbReference type="PANTHER" id="PTHR46438:SF7">
    <property type="entry name" value="ALPHA_BETA-HYDROLASES SUPERFAMILY PROTEIN"/>
    <property type="match status" value="1"/>
</dbReference>
<dbReference type="Pfam" id="PF12697">
    <property type="entry name" value="Abhydrolase_6"/>
    <property type="match status" value="1"/>
</dbReference>
<keyword evidence="1" id="KW-0732">Signal</keyword>
<dbReference type="GO" id="GO:0009507">
    <property type="term" value="C:chloroplast"/>
    <property type="evidence" value="ECO:0000318"/>
    <property type="project" value="GO_Central"/>
</dbReference>
<protein>
    <recommendedName>
        <fullName evidence="2">AB hydrolase-1 domain-containing protein</fullName>
    </recommendedName>
</protein>
<evidence type="ECO:0000256" key="1">
    <source>
        <dbReference type="SAM" id="SignalP"/>
    </source>
</evidence>
<sequence>MAAVTSSALGLWLPSLPRATSAGAPACASRSRLSSSSGSTSIVGKCAASGRGLWRCADRGADRWIALGRTTSGPDFVARAGPGDDASGKTETEIENEKFVDAAVSGREGTAAATVAVLSEDMNAVDKVVELARGTEQEASVVGGAQSCISAELAAIYANCRKWEWRGNSINYVVQGSGPAVLLVHGFGASIGHWRKNIGVLAKSNTVYAIDLLGFGASAKPLNFKYSMETWAEMLTDFLKEIVGSPAVLIGNSIGSLACLITSAEAPAGLVRGTVVINCAGGMNNKAVTDDWRLKLLLPILWLIDFILSIPALATPLFDRIRSPDNIKSVLQSVYNNKDAVDDELVEIILTPAGDPGALNAFITINSGPPGPKPQTLLPKINHPILVVWGDDDPFTPLDGPVGKFFKTLAASSPNVELNVLPNVGHCPHDDRPGLVHEKLLPWLASLPA</sequence>
<feature type="signal peptide" evidence="1">
    <location>
        <begin position="1"/>
        <end position="22"/>
    </location>
</feature>